<reference evidence="2 3" key="1">
    <citation type="submission" date="2018-06" db="EMBL/GenBank/DDBJ databases">
        <authorList>
            <consortium name="Pathogen Informatics"/>
            <person name="Doyle S."/>
        </authorList>
    </citation>
    <scope>NUCLEOTIDE SEQUENCE [LARGE SCALE GENOMIC DNA]</scope>
    <source>
        <strain evidence="2 3">NCTC13160</strain>
    </source>
</reference>
<protein>
    <submittedName>
        <fullName evidence="2">Uncharacterized protein</fullName>
    </submittedName>
</protein>
<dbReference type="Proteomes" id="UP000254573">
    <property type="component" value="Unassembled WGS sequence"/>
</dbReference>
<keyword evidence="1" id="KW-0812">Transmembrane</keyword>
<evidence type="ECO:0000313" key="2">
    <source>
        <dbReference type="EMBL" id="SUA75182.1"/>
    </source>
</evidence>
<organism evidence="2 3">
    <name type="scientific">Pandoraea pnomenusa</name>
    <dbReference type="NCBI Taxonomy" id="93220"/>
    <lineage>
        <taxon>Bacteria</taxon>
        <taxon>Pseudomonadati</taxon>
        <taxon>Pseudomonadota</taxon>
        <taxon>Betaproteobacteria</taxon>
        <taxon>Burkholderiales</taxon>
        <taxon>Burkholderiaceae</taxon>
        <taxon>Pandoraea</taxon>
    </lineage>
</organism>
<dbReference type="EMBL" id="UGSG01000001">
    <property type="protein sequence ID" value="SUA75182.1"/>
    <property type="molecule type" value="Genomic_DNA"/>
</dbReference>
<feature type="transmembrane region" description="Helical" evidence="1">
    <location>
        <begin position="6"/>
        <end position="24"/>
    </location>
</feature>
<name>A0A378YDA0_9BURK</name>
<keyword evidence="1" id="KW-1133">Transmembrane helix</keyword>
<evidence type="ECO:0000256" key="1">
    <source>
        <dbReference type="SAM" id="Phobius"/>
    </source>
</evidence>
<sequence>MLTGSLIAMLVIVLVVGAAVAWLVDRNWCREHPSARHTWRRTRRGDIRHS</sequence>
<gene>
    <name evidence="2" type="ORF">NCTC13160_00703</name>
</gene>
<proteinExistence type="predicted"/>
<evidence type="ECO:0000313" key="3">
    <source>
        <dbReference type="Proteomes" id="UP000254573"/>
    </source>
</evidence>
<accession>A0A378YDA0</accession>
<dbReference type="AlphaFoldDB" id="A0A378YDA0"/>
<keyword evidence="1" id="KW-0472">Membrane</keyword>